<evidence type="ECO:0000313" key="3">
    <source>
        <dbReference type="WBParaSite" id="L893_g14765.t1"/>
    </source>
</evidence>
<feature type="region of interest" description="Disordered" evidence="1">
    <location>
        <begin position="36"/>
        <end position="67"/>
    </location>
</feature>
<evidence type="ECO:0000313" key="2">
    <source>
        <dbReference type="Proteomes" id="UP000095287"/>
    </source>
</evidence>
<reference evidence="3" key="1">
    <citation type="submission" date="2016-11" db="UniProtKB">
        <authorList>
            <consortium name="WormBaseParasite"/>
        </authorList>
    </citation>
    <scope>IDENTIFICATION</scope>
</reference>
<feature type="compositionally biased region" description="Polar residues" evidence="1">
    <location>
        <begin position="56"/>
        <end position="67"/>
    </location>
</feature>
<proteinExistence type="predicted"/>
<protein>
    <submittedName>
        <fullName evidence="3">Protein phosphatase inhibitor 2</fullName>
    </submittedName>
</protein>
<sequence>MTEVEANNIVRTRQRPMMPGGSRLFQCALRGTGLALKPEGERSRHTSLAPSEADQYLQNSSEKSDTTAISMSQIDDDEEELDELTRQLREQCIMSMAGHAKQKKPQDIPYGEDNHSLPAAVQSKNENKICVQAKPCALLGIFHMPEFKEFVKRHMDAEAQVDFEVLSKTGC</sequence>
<dbReference type="WBParaSite" id="L893_g14765.t1">
    <property type="protein sequence ID" value="L893_g14765.t1"/>
    <property type="gene ID" value="L893_g14765"/>
</dbReference>
<organism evidence="2 3">
    <name type="scientific">Steinernema glaseri</name>
    <dbReference type="NCBI Taxonomy" id="37863"/>
    <lineage>
        <taxon>Eukaryota</taxon>
        <taxon>Metazoa</taxon>
        <taxon>Ecdysozoa</taxon>
        <taxon>Nematoda</taxon>
        <taxon>Chromadorea</taxon>
        <taxon>Rhabditida</taxon>
        <taxon>Tylenchina</taxon>
        <taxon>Panagrolaimomorpha</taxon>
        <taxon>Strongyloidoidea</taxon>
        <taxon>Steinernematidae</taxon>
        <taxon>Steinernema</taxon>
    </lineage>
</organism>
<dbReference type="Proteomes" id="UP000095287">
    <property type="component" value="Unplaced"/>
</dbReference>
<dbReference type="AlphaFoldDB" id="A0A1I7YC13"/>
<evidence type="ECO:0000256" key="1">
    <source>
        <dbReference type="SAM" id="MobiDB-lite"/>
    </source>
</evidence>
<name>A0A1I7YC13_9BILA</name>
<keyword evidence="2" id="KW-1185">Reference proteome</keyword>
<accession>A0A1I7YC13</accession>